<dbReference type="OrthoDB" id="9825890at2"/>
<feature type="signal peptide" evidence="1">
    <location>
        <begin position="1"/>
        <end position="22"/>
    </location>
</feature>
<protein>
    <recommendedName>
        <fullName evidence="4">Nicotinate-nucleotide adenylyltransferase</fullName>
    </recommendedName>
</protein>
<evidence type="ECO:0000313" key="2">
    <source>
        <dbReference type="EMBL" id="AZQ64992.1"/>
    </source>
</evidence>
<feature type="chain" id="PRO_5019055894" description="Nicotinate-nucleotide adenylyltransferase" evidence="1">
    <location>
        <begin position="23"/>
        <end position="180"/>
    </location>
</feature>
<evidence type="ECO:0000313" key="3">
    <source>
        <dbReference type="Proteomes" id="UP000267268"/>
    </source>
</evidence>
<evidence type="ECO:0008006" key="4">
    <source>
        <dbReference type="Google" id="ProtNLM"/>
    </source>
</evidence>
<dbReference type="KEGG" id="fll:EI427_22485"/>
<dbReference type="EMBL" id="CP034563">
    <property type="protein sequence ID" value="AZQ64992.1"/>
    <property type="molecule type" value="Genomic_DNA"/>
</dbReference>
<reference evidence="2 3" key="1">
    <citation type="submission" date="2018-12" db="EMBL/GenBank/DDBJ databases">
        <title>Flammeovirga pectinis sp. nov., isolated from the gut of the Korean scallop, Patinopecten yessoensis.</title>
        <authorList>
            <person name="Bae J.-W."/>
            <person name="Jeong Y.-S."/>
            <person name="Kang W."/>
        </authorList>
    </citation>
    <scope>NUCLEOTIDE SEQUENCE [LARGE SCALE GENOMIC DNA]</scope>
    <source>
        <strain evidence="2 3">L12M1</strain>
    </source>
</reference>
<keyword evidence="1" id="KW-0732">Signal</keyword>
<dbReference type="RefSeq" id="WP_126619264.1">
    <property type="nucleotide sequence ID" value="NZ_CP034563.1"/>
</dbReference>
<sequence>MKKGSSILIVLMLSIKASFSFGQNAEAVRYNEVNDSDFIISELVDHVYNEDPNLYIGKIVAIDYESVEEELYNLYNEEAIETLSILEYFKVDVITENGYEERYYDKEGTLYLVVSDFNKSYLPYEIINQIDIKYLAWDMKVLEISSPDNSDRKIFKVYLHQENEEQILFFEYSGGMFTRV</sequence>
<accession>A0A3S9PA96</accession>
<keyword evidence="3" id="KW-1185">Reference proteome</keyword>
<dbReference type="AlphaFoldDB" id="A0A3S9PA96"/>
<proteinExistence type="predicted"/>
<name>A0A3S9PA96_9BACT</name>
<dbReference type="Proteomes" id="UP000267268">
    <property type="component" value="Chromosome 2"/>
</dbReference>
<gene>
    <name evidence="2" type="ORF">EI427_22485</name>
</gene>
<organism evidence="2 3">
    <name type="scientific">Flammeovirga pectinis</name>
    <dbReference type="NCBI Taxonomy" id="2494373"/>
    <lineage>
        <taxon>Bacteria</taxon>
        <taxon>Pseudomonadati</taxon>
        <taxon>Bacteroidota</taxon>
        <taxon>Cytophagia</taxon>
        <taxon>Cytophagales</taxon>
        <taxon>Flammeovirgaceae</taxon>
        <taxon>Flammeovirga</taxon>
    </lineage>
</organism>
<evidence type="ECO:0000256" key="1">
    <source>
        <dbReference type="SAM" id="SignalP"/>
    </source>
</evidence>